<dbReference type="EMBL" id="CP003362">
    <property type="protein sequence ID" value="AGB50565.1"/>
    <property type="molecule type" value="Genomic_DNA"/>
</dbReference>
<dbReference type="InterPro" id="IPR000644">
    <property type="entry name" value="CBS_dom"/>
</dbReference>
<gene>
    <name evidence="6" type="ordered locus">Metho_2421</name>
</gene>
<keyword evidence="3" id="KW-0486">Methionine biosynthesis</keyword>
<dbReference type="Pfam" id="PF00571">
    <property type="entry name" value="CBS"/>
    <property type="match status" value="4"/>
</dbReference>
<evidence type="ECO:0000313" key="7">
    <source>
        <dbReference type="Proteomes" id="UP000010866"/>
    </source>
</evidence>
<dbReference type="SMART" id="SM00116">
    <property type="entry name" value="CBS"/>
    <property type="match status" value="4"/>
</dbReference>
<protein>
    <submittedName>
        <fullName evidence="6">Putative signal-transduction protein containing cAMP-binding and CBS domains</fullName>
    </submittedName>
</protein>
<evidence type="ECO:0000259" key="5">
    <source>
        <dbReference type="PROSITE" id="PS51371"/>
    </source>
</evidence>
<evidence type="ECO:0000256" key="3">
    <source>
        <dbReference type="ARBA" id="ARBA00023167"/>
    </source>
</evidence>
<dbReference type="PROSITE" id="PS51371">
    <property type="entry name" value="CBS"/>
    <property type="match status" value="3"/>
</dbReference>
<dbReference type="KEGG" id="mhz:Metho_2421"/>
<evidence type="ECO:0000256" key="4">
    <source>
        <dbReference type="PROSITE-ProRule" id="PRU00703"/>
    </source>
</evidence>
<keyword evidence="7" id="KW-1185">Reference proteome</keyword>
<dbReference type="STRING" id="867904.Metho_2421"/>
<sequence length="282" mass="31630">MNVSDIMSSPVFIMGPDEPVSHARNLMLKHKISTIVVVDDEKMMGILSQADLSRKLAQTEPVWRRRPIDKIPVSMVMTEDPITIYPEASISQAGNLMLENNINYLAVMKKGLVGIVTGTDIVRYVSKQDEQKFEKKVHEIISDEPVRIHRHHTINHAIEEMEKNNVEEVLVVDDAEKVVGLISVNNVALNIVPDADGKLPTKNVKMSRRPTSGAQRAYRYIKELPLVAEDIMSDIGTIVKWDDSAVDAAKLIVEENSKVLPVEKDSQIVGVIRRKDLIRIAQ</sequence>
<name>L0L0T7_METHD</name>
<evidence type="ECO:0000313" key="6">
    <source>
        <dbReference type="EMBL" id="AGB50565.1"/>
    </source>
</evidence>
<dbReference type="GeneID" id="14408499"/>
<dbReference type="AlphaFoldDB" id="L0L0T7"/>
<dbReference type="PANTHER" id="PTHR43080:SF29">
    <property type="entry name" value="OS02G0818000 PROTEIN"/>
    <property type="match status" value="1"/>
</dbReference>
<dbReference type="CDD" id="cd02205">
    <property type="entry name" value="CBS_pair_SF"/>
    <property type="match status" value="1"/>
</dbReference>
<reference evidence="7" key="1">
    <citation type="submission" date="2012-02" db="EMBL/GenBank/DDBJ databases">
        <title>Complete sequence of chromosome of Methanomethylovorans hollandica DSM 15978.</title>
        <authorList>
            <person name="Lucas S."/>
            <person name="Copeland A."/>
            <person name="Lapidus A."/>
            <person name="Glavina del Rio T."/>
            <person name="Dalin E."/>
            <person name="Tice H."/>
            <person name="Bruce D."/>
            <person name="Goodwin L."/>
            <person name="Pitluck S."/>
            <person name="Peters L."/>
            <person name="Mikhailova N."/>
            <person name="Held B."/>
            <person name="Kyrpides N."/>
            <person name="Mavromatis K."/>
            <person name="Ivanova N."/>
            <person name="Brettin T."/>
            <person name="Detter J.C."/>
            <person name="Han C."/>
            <person name="Larimer F."/>
            <person name="Land M."/>
            <person name="Hauser L."/>
            <person name="Markowitz V."/>
            <person name="Cheng J.-F."/>
            <person name="Hugenholtz P."/>
            <person name="Woyke T."/>
            <person name="Wu D."/>
            <person name="Spring S."/>
            <person name="Schroeder M."/>
            <person name="Brambilla E."/>
            <person name="Klenk H.-P."/>
            <person name="Eisen J.A."/>
        </authorList>
    </citation>
    <scope>NUCLEOTIDE SEQUENCE [LARGE SCALE GENOMIC DNA]</scope>
    <source>
        <strain evidence="7">DSM 15978 / NBRC 107637 / DMS1</strain>
    </source>
</reference>
<feature type="domain" description="CBS" evidence="5">
    <location>
        <begin position="77"/>
        <end position="131"/>
    </location>
</feature>
<evidence type="ECO:0000256" key="2">
    <source>
        <dbReference type="ARBA" id="ARBA00023122"/>
    </source>
</evidence>
<proteinExistence type="predicted"/>
<evidence type="ECO:0000256" key="1">
    <source>
        <dbReference type="ARBA" id="ARBA00022605"/>
    </source>
</evidence>
<dbReference type="GO" id="GO:0009086">
    <property type="term" value="P:methionine biosynthetic process"/>
    <property type="evidence" value="ECO:0007669"/>
    <property type="project" value="UniProtKB-KW"/>
</dbReference>
<dbReference type="InterPro" id="IPR046342">
    <property type="entry name" value="CBS_dom_sf"/>
</dbReference>
<organism evidence="6 7">
    <name type="scientific">Methanomethylovorans hollandica (strain DSM 15978 / NBRC 107637 / DMS1)</name>
    <dbReference type="NCBI Taxonomy" id="867904"/>
    <lineage>
        <taxon>Archaea</taxon>
        <taxon>Methanobacteriati</taxon>
        <taxon>Methanobacteriota</taxon>
        <taxon>Stenosarchaea group</taxon>
        <taxon>Methanomicrobia</taxon>
        <taxon>Methanosarcinales</taxon>
        <taxon>Methanosarcinaceae</taxon>
        <taxon>Methanomethylovorans</taxon>
    </lineage>
</organism>
<dbReference type="Gene3D" id="3.10.580.10">
    <property type="entry name" value="CBS-domain"/>
    <property type="match status" value="2"/>
</dbReference>
<feature type="domain" description="CBS" evidence="5">
    <location>
        <begin position="7"/>
        <end position="62"/>
    </location>
</feature>
<dbReference type="InterPro" id="IPR051257">
    <property type="entry name" value="Diverse_CBS-Domain"/>
</dbReference>
<keyword evidence="1" id="KW-0028">Amino-acid biosynthesis</keyword>
<dbReference type="RefSeq" id="WP_015325730.1">
    <property type="nucleotide sequence ID" value="NC_019977.1"/>
</dbReference>
<dbReference type="SUPFAM" id="SSF54631">
    <property type="entry name" value="CBS-domain pair"/>
    <property type="match status" value="2"/>
</dbReference>
<accession>L0L0T7</accession>
<dbReference type="PANTHER" id="PTHR43080">
    <property type="entry name" value="CBS DOMAIN-CONTAINING PROTEIN CBSX3, MITOCHONDRIAL"/>
    <property type="match status" value="1"/>
</dbReference>
<feature type="domain" description="CBS" evidence="5">
    <location>
        <begin position="141"/>
        <end position="201"/>
    </location>
</feature>
<dbReference type="HOGENOM" id="CLU_076812_2_1_2"/>
<keyword evidence="2 4" id="KW-0129">CBS domain</keyword>
<dbReference type="OrthoDB" id="8919at2157"/>
<dbReference type="Proteomes" id="UP000010866">
    <property type="component" value="Chromosome"/>
</dbReference>